<evidence type="ECO:0000256" key="3">
    <source>
        <dbReference type="ARBA" id="ARBA00022840"/>
    </source>
</evidence>
<evidence type="ECO:0000313" key="6">
    <source>
        <dbReference type="Proteomes" id="UP000194360"/>
    </source>
</evidence>
<dbReference type="FunFam" id="3.40.50.300:FF:000032">
    <property type="entry name" value="Export ABC transporter ATP-binding protein"/>
    <property type="match status" value="1"/>
</dbReference>
<protein>
    <submittedName>
        <fullName evidence="5">Bacitracin export ATP-binding protein BceA</fullName>
    </submittedName>
</protein>
<dbReference type="SMART" id="SM00382">
    <property type="entry name" value="AAA"/>
    <property type="match status" value="1"/>
</dbReference>
<dbReference type="RefSeq" id="WP_373865539.1">
    <property type="nucleotide sequence ID" value="NZ_AP018920.1"/>
</dbReference>
<dbReference type="Gene3D" id="3.40.50.300">
    <property type="entry name" value="P-loop containing nucleotide triphosphate hydrolases"/>
    <property type="match status" value="1"/>
</dbReference>
<keyword evidence="3 5" id="KW-0067">ATP-binding</keyword>
<dbReference type="InterPro" id="IPR027417">
    <property type="entry name" value="P-loop_NTPase"/>
</dbReference>
<evidence type="ECO:0000259" key="4">
    <source>
        <dbReference type="PROSITE" id="PS50893"/>
    </source>
</evidence>
<feature type="domain" description="ABC transporter" evidence="4">
    <location>
        <begin position="29"/>
        <end position="266"/>
    </location>
</feature>
<dbReference type="GO" id="GO:0005886">
    <property type="term" value="C:plasma membrane"/>
    <property type="evidence" value="ECO:0007669"/>
    <property type="project" value="TreeGrafter"/>
</dbReference>
<dbReference type="InterPro" id="IPR017911">
    <property type="entry name" value="MacB-like_ATP-bd"/>
</dbReference>
<dbReference type="SUPFAM" id="SSF52540">
    <property type="entry name" value="P-loop containing nucleoside triphosphate hydrolases"/>
    <property type="match status" value="1"/>
</dbReference>
<dbReference type="Proteomes" id="UP000194360">
    <property type="component" value="Unassembled WGS sequence"/>
</dbReference>
<dbReference type="AlphaFoldDB" id="A0A1Y2NAT5"/>
<evidence type="ECO:0000256" key="1">
    <source>
        <dbReference type="ARBA" id="ARBA00022448"/>
    </source>
</evidence>
<reference evidence="5 6" key="1">
    <citation type="submission" date="2016-09" db="EMBL/GenBank/DDBJ databases">
        <title>Pseudonocardia autotrophica DSM535, a candidate organism with high potential of specific P450 cytochromes.</title>
        <authorList>
            <person name="Grumaz C."/>
            <person name="Vainshtein Y."/>
            <person name="Kirstahler P."/>
            <person name="Sohn K."/>
        </authorList>
    </citation>
    <scope>NUCLEOTIDE SEQUENCE [LARGE SCALE GENOMIC DNA]</scope>
    <source>
        <strain evidence="5 6">DSM 535</strain>
    </source>
</reference>
<dbReference type="GO" id="GO:0022857">
    <property type="term" value="F:transmembrane transporter activity"/>
    <property type="evidence" value="ECO:0007669"/>
    <property type="project" value="UniProtKB-ARBA"/>
</dbReference>
<dbReference type="PANTHER" id="PTHR24220:SF685">
    <property type="entry name" value="ABC TRANSPORTER RELATED"/>
    <property type="match status" value="1"/>
</dbReference>
<dbReference type="InterPro" id="IPR003593">
    <property type="entry name" value="AAA+_ATPase"/>
</dbReference>
<gene>
    <name evidence="5" type="primary">bceA</name>
    <name evidence="5" type="ORF">BG845_00128</name>
</gene>
<dbReference type="CDD" id="cd03255">
    <property type="entry name" value="ABC_MJ0796_LolCDE_FtsE"/>
    <property type="match status" value="1"/>
</dbReference>
<dbReference type="InterPro" id="IPR015854">
    <property type="entry name" value="ABC_transpr_LolD-like"/>
</dbReference>
<dbReference type="PANTHER" id="PTHR24220">
    <property type="entry name" value="IMPORT ATP-BINDING PROTEIN"/>
    <property type="match status" value="1"/>
</dbReference>
<dbReference type="GO" id="GO:0005524">
    <property type="term" value="F:ATP binding"/>
    <property type="evidence" value="ECO:0007669"/>
    <property type="project" value="UniProtKB-KW"/>
</dbReference>
<keyword evidence="2" id="KW-0547">Nucleotide-binding</keyword>
<sequence length="282" mass="29806">MPPPPITGRVIDMIEGLRNPADVPGRVAAATVNLVRTYGQGRAAVRALDGITLWLPAGRFTAVMGPSGSGKSTLLHCLAGLDRPTSGQVLLGETDLGALNDSALTQVRRDRMGFVFQEGNLLPHLTAGENIDLAVSLAGRRPNHAWRAELVERLGISDRLTHLPSELSGGQRQRVAVARALLGRPEIIVADEPTGALDTRSGHELLGLLRACVDDYGQTVVMVTHDPVAASASDQVLLLRDGRAAGRLDRPSPDRVLSAMGALTTTDDPARADVTITGPVVR</sequence>
<dbReference type="InterPro" id="IPR003439">
    <property type="entry name" value="ABC_transporter-like_ATP-bd"/>
</dbReference>
<dbReference type="InterPro" id="IPR017871">
    <property type="entry name" value="ABC_transporter-like_CS"/>
</dbReference>
<dbReference type="EMBL" id="MIGB01000001">
    <property type="protein sequence ID" value="OSY44008.1"/>
    <property type="molecule type" value="Genomic_DNA"/>
</dbReference>
<proteinExistence type="predicted"/>
<comment type="caution">
    <text evidence="5">The sequence shown here is derived from an EMBL/GenBank/DDBJ whole genome shotgun (WGS) entry which is preliminary data.</text>
</comment>
<dbReference type="STRING" id="2074.BG845_00128"/>
<evidence type="ECO:0000313" key="5">
    <source>
        <dbReference type="EMBL" id="OSY44008.1"/>
    </source>
</evidence>
<name>A0A1Y2NAT5_PSEAH</name>
<accession>A0A1Y2NAT5</accession>
<keyword evidence="1" id="KW-0813">Transport</keyword>
<dbReference type="GO" id="GO:0016887">
    <property type="term" value="F:ATP hydrolysis activity"/>
    <property type="evidence" value="ECO:0007669"/>
    <property type="project" value="InterPro"/>
</dbReference>
<dbReference type="Pfam" id="PF00005">
    <property type="entry name" value="ABC_tran"/>
    <property type="match status" value="1"/>
</dbReference>
<dbReference type="PROSITE" id="PS50893">
    <property type="entry name" value="ABC_TRANSPORTER_2"/>
    <property type="match status" value="1"/>
</dbReference>
<dbReference type="PROSITE" id="PS00211">
    <property type="entry name" value="ABC_TRANSPORTER_1"/>
    <property type="match status" value="1"/>
</dbReference>
<organism evidence="5 6">
    <name type="scientific">Pseudonocardia autotrophica</name>
    <name type="common">Amycolata autotrophica</name>
    <name type="synonym">Nocardia autotrophica</name>
    <dbReference type="NCBI Taxonomy" id="2074"/>
    <lineage>
        <taxon>Bacteria</taxon>
        <taxon>Bacillati</taxon>
        <taxon>Actinomycetota</taxon>
        <taxon>Actinomycetes</taxon>
        <taxon>Pseudonocardiales</taxon>
        <taxon>Pseudonocardiaceae</taxon>
        <taxon>Pseudonocardia</taxon>
    </lineage>
</organism>
<keyword evidence="6" id="KW-1185">Reference proteome</keyword>
<dbReference type="GO" id="GO:0098796">
    <property type="term" value="C:membrane protein complex"/>
    <property type="evidence" value="ECO:0007669"/>
    <property type="project" value="UniProtKB-ARBA"/>
</dbReference>
<evidence type="ECO:0000256" key="2">
    <source>
        <dbReference type="ARBA" id="ARBA00022741"/>
    </source>
</evidence>